<keyword evidence="1" id="KW-0378">Hydrolase</keyword>
<organism evidence="1 2">
    <name type="scientific">Coprinellus micaceus</name>
    <name type="common">Glistening ink-cap mushroom</name>
    <name type="synonym">Coprinus micaceus</name>
    <dbReference type="NCBI Taxonomy" id="71717"/>
    <lineage>
        <taxon>Eukaryota</taxon>
        <taxon>Fungi</taxon>
        <taxon>Dikarya</taxon>
        <taxon>Basidiomycota</taxon>
        <taxon>Agaricomycotina</taxon>
        <taxon>Agaricomycetes</taxon>
        <taxon>Agaricomycetidae</taxon>
        <taxon>Agaricales</taxon>
        <taxon>Agaricineae</taxon>
        <taxon>Psathyrellaceae</taxon>
        <taxon>Coprinellus</taxon>
    </lineage>
</organism>
<keyword evidence="2" id="KW-1185">Reference proteome</keyword>
<dbReference type="SUPFAM" id="SSF53474">
    <property type="entry name" value="alpha/beta-Hydrolases"/>
    <property type="match status" value="1"/>
</dbReference>
<gene>
    <name evidence="1" type="ORF">FA13DRAFT_1816111</name>
</gene>
<dbReference type="AlphaFoldDB" id="A0A4Y7T1L0"/>
<name>A0A4Y7T1L0_COPMI</name>
<evidence type="ECO:0000313" key="1">
    <source>
        <dbReference type="EMBL" id="TEB27891.1"/>
    </source>
</evidence>
<dbReference type="OrthoDB" id="5592486at2759"/>
<dbReference type="Proteomes" id="UP000298030">
    <property type="component" value="Unassembled WGS sequence"/>
</dbReference>
<dbReference type="CDD" id="cd00741">
    <property type="entry name" value="Lipase"/>
    <property type="match status" value="1"/>
</dbReference>
<reference evidence="1 2" key="1">
    <citation type="journal article" date="2019" name="Nat. Ecol. Evol.">
        <title>Megaphylogeny resolves global patterns of mushroom evolution.</title>
        <authorList>
            <person name="Varga T."/>
            <person name="Krizsan K."/>
            <person name="Foldi C."/>
            <person name="Dima B."/>
            <person name="Sanchez-Garcia M."/>
            <person name="Sanchez-Ramirez S."/>
            <person name="Szollosi G.J."/>
            <person name="Szarkandi J.G."/>
            <person name="Papp V."/>
            <person name="Albert L."/>
            <person name="Andreopoulos W."/>
            <person name="Angelini C."/>
            <person name="Antonin V."/>
            <person name="Barry K.W."/>
            <person name="Bougher N.L."/>
            <person name="Buchanan P."/>
            <person name="Buyck B."/>
            <person name="Bense V."/>
            <person name="Catcheside P."/>
            <person name="Chovatia M."/>
            <person name="Cooper J."/>
            <person name="Damon W."/>
            <person name="Desjardin D."/>
            <person name="Finy P."/>
            <person name="Geml J."/>
            <person name="Haridas S."/>
            <person name="Hughes K."/>
            <person name="Justo A."/>
            <person name="Karasinski D."/>
            <person name="Kautmanova I."/>
            <person name="Kiss B."/>
            <person name="Kocsube S."/>
            <person name="Kotiranta H."/>
            <person name="LaButti K.M."/>
            <person name="Lechner B.E."/>
            <person name="Liimatainen K."/>
            <person name="Lipzen A."/>
            <person name="Lukacs Z."/>
            <person name="Mihaltcheva S."/>
            <person name="Morgado L.N."/>
            <person name="Niskanen T."/>
            <person name="Noordeloos M.E."/>
            <person name="Ohm R.A."/>
            <person name="Ortiz-Santana B."/>
            <person name="Ovrebo C."/>
            <person name="Racz N."/>
            <person name="Riley R."/>
            <person name="Savchenko A."/>
            <person name="Shiryaev A."/>
            <person name="Soop K."/>
            <person name="Spirin V."/>
            <person name="Szebenyi C."/>
            <person name="Tomsovsky M."/>
            <person name="Tulloss R.E."/>
            <person name="Uehling J."/>
            <person name="Grigoriev I.V."/>
            <person name="Vagvolgyi C."/>
            <person name="Papp T."/>
            <person name="Martin F.M."/>
            <person name="Miettinen O."/>
            <person name="Hibbett D.S."/>
            <person name="Nagy L.G."/>
        </authorList>
    </citation>
    <scope>NUCLEOTIDE SEQUENCE [LARGE SCALE GENOMIC DNA]</scope>
    <source>
        <strain evidence="1 2">FP101781</strain>
    </source>
</reference>
<dbReference type="Gene3D" id="3.40.50.1820">
    <property type="entry name" value="alpha/beta hydrolase"/>
    <property type="match status" value="1"/>
</dbReference>
<comment type="caution">
    <text evidence="1">The sequence shown here is derived from an EMBL/GenBank/DDBJ whole genome shotgun (WGS) entry which is preliminary data.</text>
</comment>
<dbReference type="GO" id="GO:0016787">
    <property type="term" value="F:hydrolase activity"/>
    <property type="evidence" value="ECO:0007669"/>
    <property type="project" value="UniProtKB-KW"/>
</dbReference>
<accession>A0A4Y7T1L0</accession>
<evidence type="ECO:0000313" key="2">
    <source>
        <dbReference type="Proteomes" id="UP000298030"/>
    </source>
</evidence>
<sequence length="246" mass="27197">MDFYNRTLDCPVILLRGWGTKTYDPTHHTWNGIEAYLKGAGIPPMVAQYHRFGSIEERAQSVIDQISQRYPGWRVHLLGHSMGGLVARAIAARCNLAFRVLTVTTFGSPHRGLKYLGKLPSMDGDGKLAAIIRDVFGSDLGGVCNITTEFMERFNQTTPNNSTVRYFSWAGHLRFYQVKYAALLAVVSQFHRHSDGVVGTESAAWGPDLGPGVHLGTVEGLSHSKIVSAELFAKSMTYLRNAELEP</sequence>
<proteinExistence type="predicted"/>
<protein>
    <submittedName>
        <fullName evidence="1">Alpha/beta-hydrolase</fullName>
    </submittedName>
</protein>
<dbReference type="EMBL" id="QPFP01000036">
    <property type="protein sequence ID" value="TEB27891.1"/>
    <property type="molecule type" value="Genomic_DNA"/>
</dbReference>
<dbReference type="Pfam" id="PF02089">
    <property type="entry name" value="Palm_thioest"/>
    <property type="match status" value="1"/>
</dbReference>
<dbReference type="InterPro" id="IPR029058">
    <property type="entry name" value="AB_hydrolase_fold"/>
</dbReference>